<keyword evidence="4 6" id="KW-0472">Membrane</keyword>
<evidence type="ECO:0000256" key="5">
    <source>
        <dbReference type="SAM" id="MobiDB-lite"/>
    </source>
</evidence>
<feature type="transmembrane region" description="Helical" evidence="6">
    <location>
        <begin position="142"/>
        <end position="163"/>
    </location>
</feature>
<dbReference type="OrthoDB" id="6612291at2759"/>
<feature type="transmembrane region" description="Helical" evidence="6">
    <location>
        <begin position="115"/>
        <end position="136"/>
    </location>
</feature>
<dbReference type="PROSITE" id="PS50850">
    <property type="entry name" value="MFS"/>
    <property type="match status" value="1"/>
</dbReference>
<name>A0A6P8Z3I3_THRPL</name>
<sequence>MAVKDPPSVATVDGNGAAHPAEYGAKDRQDDAQARGHARRAIWKQFAASAAVQCFHLMTGVCMAYSSSLIPALEAADSDIPVTRHQSAWLASTFVLAVPVGSTLSLCLNDVLGRLMLVKTVSIPYCIGWSLIATATSFEQLVIGRLCTGVAIGMAHSPSLLFITEVATKNIRGGLTAVATALASMGIVGCYVMGAYMDWRTHAWALCAVPALPLLLQTVFATESPVWLRARGRTEAGAKASQYYYNDPDMVLSGPSASAKGGNSIWHVSRLLFTNPLGYKPLILVFAMFVIQQVVGVYITIYYAVTFFQETGSTIDAYMATILIGVVRFIGCTTVSLVMTKFGRRTLMLLSSVGQTVFMTMSGYATMCILQEPGSVSSMWVVAGLLGYIALGCLGWQTIPWSMMAELFPHEVRSLAQPFNSSMAHILMFAMLQVYPILNDLVGGAAGIQYLFAAVSALSAVFVFVFLPETRGRTLPEIEDYFRNNVTFLTEKARRRAARRAVAQAALTAKTPSTPPV</sequence>
<feature type="transmembrane region" description="Helical" evidence="6">
    <location>
        <begin position="175"/>
        <end position="197"/>
    </location>
</feature>
<evidence type="ECO:0000256" key="2">
    <source>
        <dbReference type="ARBA" id="ARBA00022692"/>
    </source>
</evidence>
<dbReference type="GO" id="GO:0022857">
    <property type="term" value="F:transmembrane transporter activity"/>
    <property type="evidence" value="ECO:0007669"/>
    <property type="project" value="InterPro"/>
</dbReference>
<dbReference type="RefSeq" id="XP_034244271.1">
    <property type="nucleotide sequence ID" value="XM_034388380.1"/>
</dbReference>
<feature type="domain" description="Major facilitator superfamily (MFS) profile" evidence="7">
    <location>
        <begin position="48"/>
        <end position="471"/>
    </location>
</feature>
<feature type="region of interest" description="Disordered" evidence="5">
    <location>
        <begin position="1"/>
        <end position="30"/>
    </location>
</feature>
<evidence type="ECO:0000256" key="6">
    <source>
        <dbReference type="SAM" id="Phobius"/>
    </source>
</evidence>
<dbReference type="PRINTS" id="PR00171">
    <property type="entry name" value="SUGRTRNSPORT"/>
</dbReference>
<dbReference type="InterPro" id="IPR005828">
    <property type="entry name" value="MFS_sugar_transport-like"/>
</dbReference>
<feature type="transmembrane region" description="Helical" evidence="6">
    <location>
        <begin position="419"/>
        <end position="438"/>
    </location>
</feature>
<dbReference type="InterPro" id="IPR036259">
    <property type="entry name" value="MFS_trans_sf"/>
</dbReference>
<dbReference type="Pfam" id="PF00083">
    <property type="entry name" value="Sugar_tr"/>
    <property type="match status" value="1"/>
</dbReference>
<organism evidence="9">
    <name type="scientific">Thrips palmi</name>
    <name type="common">Melon thrips</name>
    <dbReference type="NCBI Taxonomy" id="161013"/>
    <lineage>
        <taxon>Eukaryota</taxon>
        <taxon>Metazoa</taxon>
        <taxon>Ecdysozoa</taxon>
        <taxon>Arthropoda</taxon>
        <taxon>Hexapoda</taxon>
        <taxon>Insecta</taxon>
        <taxon>Pterygota</taxon>
        <taxon>Neoptera</taxon>
        <taxon>Paraneoptera</taxon>
        <taxon>Thysanoptera</taxon>
        <taxon>Terebrantia</taxon>
        <taxon>Thripoidea</taxon>
        <taxon>Thripidae</taxon>
        <taxon>Thrips</taxon>
    </lineage>
</organism>
<evidence type="ECO:0000313" key="8">
    <source>
        <dbReference type="Proteomes" id="UP000515158"/>
    </source>
</evidence>
<dbReference type="KEGG" id="tpal:117646967"/>
<dbReference type="RefSeq" id="XP_034244272.1">
    <property type="nucleotide sequence ID" value="XM_034388381.1"/>
</dbReference>
<gene>
    <name evidence="9 10" type="primary">LOC117646967</name>
</gene>
<dbReference type="PANTHER" id="PTHR48021">
    <property type="match status" value="1"/>
</dbReference>
<protein>
    <submittedName>
        <fullName evidence="9 10">Facilitated trehalose transporter Tret1-2 homolog</fullName>
    </submittedName>
</protein>
<dbReference type="GeneID" id="117646967"/>
<reference evidence="9 10" key="1">
    <citation type="submission" date="2025-04" db="UniProtKB">
        <authorList>
            <consortium name="RefSeq"/>
        </authorList>
    </citation>
    <scope>IDENTIFICATION</scope>
    <source>
        <tissue evidence="9 10">Total insect</tissue>
    </source>
</reference>
<feature type="transmembrane region" description="Helical" evidence="6">
    <location>
        <begin position="87"/>
        <end position="108"/>
    </location>
</feature>
<feature type="transmembrane region" description="Helical" evidence="6">
    <location>
        <begin position="46"/>
        <end position="67"/>
    </location>
</feature>
<evidence type="ECO:0000259" key="7">
    <source>
        <dbReference type="PROSITE" id="PS50850"/>
    </source>
</evidence>
<evidence type="ECO:0000256" key="3">
    <source>
        <dbReference type="ARBA" id="ARBA00022989"/>
    </source>
</evidence>
<dbReference type="GO" id="GO:0016020">
    <property type="term" value="C:membrane"/>
    <property type="evidence" value="ECO:0007669"/>
    <property type="project" value="UniProtKB-SubCell"/>
</dbReference>
<dbReference type="SUPFAM" id="SSF103473">
    <property type="entry name" value="MFS general substrate transporter"/>
    <property type="match status" value="1"/>
</dbReference>
<feature type="transmembrane region" description="Helical" evidence="6">
    <location>
        <begin position="347"/>
        <end position="367"/>
    </location>
</feature>
<dbReference type="AlphaFoldDB" id="A0A6P8Z3I3"/>
<dbReference type="Proteomes" id="UP000515158">
    <property type="component" value="Unplaced"/>
</dbReference>
<dbReference type="PANTHER" id="PTHR48021:SF24">
    <property type="entry name" value="MAJOR FACILITATOR SUPERFAMILY (MFS) PROFILE DOMAIN-CONTAINING PROTEIN"/>
    <property type="match status" value="1"/>
</dbReference>
<feature type="transmembrane region" description="Helical" evidence="6">
    <location>
        <begin position="450"/>
        <end position="467"/>
    </location>
</feature>
<keyword evidence="2 6" id="KW-0812">Transmembrane</keyword>
<keyword evidence="8" id="KW-1185">Reference proteome</keyword>
<dbReference type="Gene3D" id="1.20.1250.20">
    <property type="entry name" value="MFS general substrate transporter like domains"/>
    <property type="match status" value="1"/>
</dbReference>
<dbReference type="InterPro" id="IPR050549">
    <property type="entry name" value="MFS_Trehalose_Transporter"/>
</dbReference>
<evidence type="ECO:0000313" key="10">
    <source>
        <dbReference type="RefSeq" id="XP_034244272.1"/>
    </source>
</evidence>
<dbReference type="InterPro" id="IPR020846">
    <property type="entry name" value="MFS_dom"/>
</dbReference>
<feature type="transmembrane region" description="Helical" evidence="6">
    <location>
        <begin position="203"/>
        <end position="221"/>
    </location>
</feature>
<keyword evidence="3 6" id="KW-1133">Transmembrane helix</keyword>
<dbReference type="FunFam" id="1.20.1250.20:FF:000249">
    <property type="entry name" value="facilitated trehalose transporter Tret1"/>
    <property type="match status" value="1"/>
</dbReference>
<feature type="transmembrane region" description="Helical" evidence="6">
    <location>
        <begin position="379"/>
        <end position="399"/>
    </location>
</feature>
<proteinExistence type="predicted"/>
<feature type="transmembrane region" description="Helical" evidence="6">
    <location>
        <begin position="282"/>
        <end position="305"/>
    </location>
</feature>
<accession>A0A6P8Z3I3</accession>
<evidence type="ECO:0000256" key="1">
    <source>
        <dbReference type="ARBA" id="ARBA00004141"/>
    </source>
</evidence>
<feature type="transmembrane region" description="Helical" evidence="6">
    <location>
        <begin position="317"/>
        <end position="340"/>
    </location>
</feature>
<evidence type="ECO:0000256" key="4">
    <source>
        <dbReference type="ARBA" id="ARBA00023136"/>
    </source>
</evidence>
<evidence type="ECO:0000313" key="9">
    <source>
        <dbReference type="RefSeq" id="XP_034244271.1"/>
    </source>
</evidence>
<dbReference type="InterPro" id="IPR003663">
    <property type="entry name" value="Sugar/inositol_transpt"/>
</dbReference>
<comment type="subcellular location">
    <subcellularLocation>
        <location evidence="1">Membrane</location>
        <topology evidence="1">Multi-pass membrane protein</topology>
    </subcellularLocation>
</comment>